<protein>
    <submittedName>
        <fullName evidence="2">Uncharacterized protein</fullName>
    </submittedName>
</protein>
<keyword evidence="1" id="KW-1133">Transmembrane helix</keyword>
<proteinExistence type="predicted"/>
<gene>
    <name evidence="2" type="ORF">METZ01_LOCUS5869</name>
</gene>
<sequence length="33" mass="3690">MVLFDSCVEINIYAHGGMIALLVQFIATKESLY</sequence>
<dbReference type="AlphaFoldDB" id="A0A381NEL2"/>
<evidence type="ECO:0000256" key="1">
    <source>
        <dbReference type="SAM" id="Phobius"/>
    </source>
</evidence>
<reference evidence="2" key="1">
    <citation type="submission" date="2018-05" db="EMBL/GenBank/DDBJ databases">
        <authorList>
            <person name="Lanie J.A."/>
            <person name="Ng W.-L."/>
            <person name="Kazmierczak K.M."/>
            <person name="Andrzejewski T.M."/>
            <person name="Davidsen T.M."/>
            <person name="Wayne K.J."/>
            <person name="Tettelin H."/>
            <person name="Glass J.I."/>
            <person name="Rusch D."/>
            <person name="Podicherti R."/>
            <person name="Tsui H.-C.T."/>
            <person name="Winkler M.E."/>
        </authorList>
    </citation>
    <scope>NUCLEOTIDE SEQUENCE</scope>
</reference>
<keyword evidence="1" id="KW-0472">Membrane</keyword>
<dbReference type="EMBL" id="UINC01000309">
    <property type="protein sequence ID" value="SUZ53015.1"/>
    <property type="molecule type" value="Genomic_DNA"/>
</dbReference>
<feature type="transmembrane region" description="Helical" evidence="1">
    <location>
        <begin position="12"/>
        <end position="28"/>
    </location>
</feature>
<evidence type="ECO:0000313" key="2">
    <source>
        <dbReference type="EMBL" id="SUZ53015.1"/>
    </source>
</evidence>
<name>A0A381NEL2_9ZZZZ</name>
<keyword evidence="1" id="KW-0812">Transmembrane</keyword>
<accession>A0A381NEL2</accession>
<organism evidence="2">
    <name type="scientific">marine metagenome</name>
    <dbReference type="NCBI Taxonomy" id="408172"/>
    <lineage>
        <taxon>unclassified sequences</taxon>
        <taxon>metagenomes</taxon>
        <taxon>ecological metagenomes</taxon>
    </lineage>
</organism>